<dbReference type="AlphaFoldDB" id="A0A0F9KVV1"/>
<proteinExistence type="predicted"/>
<dbReference type="NCBIfam" id="TIGR01558">
    <property type="entry name" value="sm_term_P27"/>
    <property type="match status" value="1"/>
</dbReference>
<organism evidence="2">
    <name type="scientific">marine sediment metagenome</name>
    <dbReference type="NCBI Taxonomy" id="412755"/>
    <lineage>
        <taxon>unclassified sequences</taxon>
        <taxon>metagenomes</taxon>
        <taxon>ecological metagenomes</taxon>
    </lineage>
</organism>
<evidence type="ECO:0000313" key="2">
    <source>
        <dbReference type="EMBL" id="KKM86469.1"/>
    </source>
</evidence>
<dbReference type="Pfam" id="PF05119">
    <property type="entry name" value="Terminase_4"/>
    <property type="match status" value="1"/>
</dbReference>
<accession>A0A0F9KVV1</accession>
<evidence type="ECO:0000256" key="1">
    <source>
        <dbReference type="SAM" id="MobiDB-lite"/>
    </source>
</evidence>
<name>A0A0F9KVV1_9ZZZZ</name>
<feature type="non-terminal residue" evidence="2">
    <location>
        <position position="1"/>
    </location>
</feature>
<protein>
    <recommendedName>
        <fullName evidence="3">Phage terminase small subunit P27 family</fullName>
    </recommendedName>
</protein>
<comment type="caution">
    <text evidence="2">The sequence shown here is derived from an EMBL/GenBank/DDBJ whole genome shotgun (WGS) entry which is preliminary data.</text>
</comment>
<gene>
    <name evidence="2" type="ORF">LCGC14_1278650</name>
</gene>
<feature type="region of interest" description="Disordered" evidence="1">
    <location>
        <begin position="1"/>
        <end position="24"/>
    </location>
</feature>
<evidence type="ECO:0008006" key="3">
    <source>
        <dbReference type="Google" id="ProtNLM"/>
    </source>
</evidence>
<feature type="region of interest" description="Disordered" evidence="1">
    <location>
        <begin position="124"/>
        <end position="152"/>
    </location>
</feature>
<feature type="compositionally biased region" description="Basic and acidic residues" evidence="1">
    <location>
        <begin position="134"/>
        <end position="152"/>
    </location>
</feature>
<sequence length="152" mass="17082">LKGNPGKRPINKAEPKPPVGDVRAPRWLSPKGGWAWRRIAPVLREMGLLTTADPHALALLCEAYAEYVEAREVVNRDGSTYESTRLCGKGEDTFVVTMVRARPEVAIASDAWKRVRTMMQEFGMTPSSRSRISSSEKDDRDEFDRFLSGEED</sequence>
<dbReference type="InterPro" id="IPR006448">
    <property type="entry name" value="Phage_term_ssu_P27"/>
</dbReference>
<reference evidence="2" key="1">
    <citation type="journal article" date="2015" name="Nature">
        <title>Complex archaea that bridge the gap between prokaryotes and eukaryotes.</title>
        <authorList>
            <person name="Spang A."/>
            <person name="Saw J.H."/>
            <person name="Jorgensen S.L."/>
            <person name="Zaremba-Niedzwiedzka K."/>
            <person name="Martijn J."/>
            <person name="Lind A.E."/>
            <person name="van Eijk R."/>
            <person name="Schleper C."/>
            <person name="Guy L."/>
            <person name="Ettema T.J."/>
        </authorList>
    </citation>
    <scope>NUCLEOTIDE SEQUENCE</scope>
</reference>
<dbReference type="EMBL" id="LAZR01007251">
    <property type="protein sequence ID" value="KKM86469.1"/>
    <property type="molecule type" value="Genomic_DNA"/>
</dbReference>